<dbReference type="EMBL" id="PRDW01000003">
    <property type="protein sequence ID" value="PPB84533.1"/>
    <property type="molecule type" value="Genomic_DNA"/>
</dbReference>
<organism evidence="1 2">
    <name type="scientific">Mycetohabitans endofungorum</name>
    <dbReference type="NCBI Taxonomy" id="417203"/>
    <lineage>
        <taxon>Bacteria</taxon>
        <taxon>Pseudomonadati</taxon>
        <taxon>Pseudomonadota</taxon>
        <taxon>Betaproteobacteria</taxon>
        <taxon>Burkholderiales</taxon>
        <taxon>Burkholderiaceae</taxon>
        <taxon>Mycetohabitans</taxon>
    </lineage>
</organism>
<gene>
    <name evidence="1" type="ORF">B0O95_103225</name>
</gene>
<accession>A0A2P5KCU7</accession>
<reference evidence="1 2" key="1">
    <citation type="submission" date="2018-01" db="EMBL/GenBank/DDBJ databases">
        <title>Genomic Encyclopedia of Type Strains, Phase III (KMG-III): the genomes of soil and plant-associated and newly described type strains.</title>
        <authorList>
            <person name="Whitman W."/>
        </authorList>
    </citation>
    <scope>NUCLEOTIDE SEQUENCE [LARGE SCALE GENOMIC DNA]</scope>
    <source>
        <strain evidence="1 2">HKI456</strain>
    </source>
</reference>
<proteinExistence type="predicted"/>
<dbReference type="AlphaFoldDB" id="A0A2P5KCU7"/>
<comment type="caution">
    <text evidence="1">The sequence shown here is derived from an EMBL/GenBank/DDBJ whole genome shotgun (WGS) entry which is preliminary data.</text>
</comment>
<name>A0A2P5KCU7_9BURK</name>
<evidence type="ECO:0000313" key="2">
    <source>
        <dbReference type="Proteomes" id="UP000243096"/>
    </source>
</evidence>
<evidence type="ECO:0000313" key="1">
    <source>
        <dbReference type="EMBL" id="PPB84533.1"/>
    </source>
</evidence>
<protein>
    <submittedName>
        <fullName evidence="1">Uncharacterized protein</fullName>
    </submittedName>
</protein>
<keyword evidence="2" id="KW-1185">Reference proteome</keyword>
<sequence>MFELQRVRSHDRQFLIANVKQAATQHARLDLKIGAGQAAFGHNLS</sequence>
<dbReference type="Proteomes" id="UP000243096">
    <property type="component" value="Unassembled WGS sequence"/>
</dbReference>